<evidence type="ECO:0000256" key="8">
    <source>
        <dbReference type="ARBA" id="ARBA00023136"/>
    </source>
</evidence>
<keyword evidence="4" id="KW-0547">Nucleotide-binding</keyword>
<dbReference type="PROSITE" id="PS00211">
    <property type="entry name" value="ABC_TRANSPORTER_1"/>
    <property type="match status" value="1"/>
</dbReference>
<dbReference type="Proteomes" id="UP000014387">
    <property type="component" value="Unassembled WGS sequence"/>
</dbReference>
<proteinExistence type="predicted"/>
<dbReference type="GO" id="GO:0015418">
    <property type="term" value="F:ABC-type quaternary ammonium compound transporting activity"/>
    <property type="evidence" value="ECO:0007669"/>
    <property type="project" value="UniProtKB-EC"/>
</dbReference>
<dbReference type="OrthoDB" id="9802264at2"/>
<comment type="caution">
    <text evidence="11">The sequence shown here is derived from an EMBL/GenBank/DDBJ whole genome shotgun (WGS) entry which is preliminary data.</text>
</comment>
<evidence type="ECO:0000256" key="2">
    <source>
        <dbReference type="ARBA" id="ARBA00022475"/>
    </source>
</evidence>
<sequence>MGLSLENIDVFYGNVHAVKDVSLQLEAGQILALLGASGSGKSSLLRAIAGLEASSGQILFDGEDVARLPVHRRGFGLMFQDGQLFPHQNVGQNVAFGLRGRIPRGQWDGRAKELLATVGLPGTASRLVTTLSGGQQQRVALARALAPRPRLLLLDEPLSALDRALREQLSVEIRRIVKETGTTAVYVTHDQDEAFTVADQVAIMEDGVIARMGTPAQVWADPGTRSVASFLGYSPILQAEEAAAFGVDVPAGLELACGPGAWSMADTAGEAAAVQVVESHAVRGAKQVTVQLDSGKVARVNLPINAFVSEPRMPVKLDAEKCALVARDELQLT</sequence>
<keyword evidence="6" id="KW-0408">Iron</keyword>
<evidence type="ECO:0000256" key="1">
    <source>
        <dbReference type="ARBA" id="ARBA00022448"/>
    </source>
</evidence>
<dbReference type="Gene3D" id="3.40.50.300">
    <property type="entry name" value="P-loop containing nucleotide triphosphate hydrolases"/>
    <property type="match status" value="1"/>
</dbReference>
<dbReference type="PANTHER" id="PTHR42781">
    <property type="entry name" value="SPERMIDINE/PUTRESCINE IMPORT ATP-BINDING PROTEIN POTA"/>
    <property type="match status" value="1"/>
</dbReference>
<dbReference type="InterPro" id="IPR015853">
    <property type="entry name" value="ABC_transpr_FbpC"/>
</dbReference>
<dbReference type="RefSeq" id="WP_016444650.1">
    <property type="nucleotide sequence ID" value="NZ_KE150266.1"/>
</dbReference>
<evidence type="ECO:0000256" key="6">
    <source>
        <dbReference type="ARBA" id="ARBA00023004"/>
    </source>
</evidence>
<dbReference type="InterPro" id="IPR050093">
    <property type="entry name" value="ABC_SmlMolc_Importer"/>
</dbReference>
<keyword evidence="3" id="KW-0410">Iron transport</keyword>
<dbReference type="GO" id="GO:0016020">
    <property type="term" value="C:membrane"/>
    <property type="evidence" value="ECO:0007669"/>
    <property type="project" value="InterPro"/>
</dbReference>
<keyword evidence="5" id="KW-0067">ATP-binding</keyword>
<dbReference type="InterPro" id="IPR027417">
    <property type="entry name" value="P-loop_NTPase"/>
</dbReference>
<keyword evidence="1" id="KW-0813">Transport</keyword>
<dbReference type="FunFam" id="3.40.50.300:FF:000425">
    <property type="entry name" value="Probable ABC transporter, ATP-binding subunit"/>
    <property type="match status" value="1"/>
</dbReference>
<dbReference type="GO" id="GO:0005524">
    <property type="term" value="F:ATP binding"/>
    <property type="evidence" value="ECO:0007669"/>
    <property type="project" value="UniProtKB-KW"/>
</dbReference>
<keyword evidence="2" id="KW-1003">Cell membrane</keyword>
<protein>
    <recommendedName>
        <fullName evidence="9">ABC-type quaternary amine transporter</fullName>
        <ecNumber evidence="9">7.6.2.9</ecNumber>
    </recommendedName>
</protein>
<reference evidence="11 12" key="1">
    <citation type="submission" date="2013-05" db="EMBL/GenBank/DDBJ databases">
        <title>The Genome Sequence of Actinomyces europaeus ACS-120-V-COL10B.</title>
        <authorList>
            <consortium name="The Broad Institute Genomics Platform"/>
            <person name="Earl A."/>
            <person name="Ward D."/>
            <person name="Feldgarden M."/>
            <person name="Gevers D."/>
            <person name="Saerens B."/>
            <person name="Vaneechoutte M."/>
            <person name="Walker B."/>
            <person name="Young S."/>
            <person name="Zeng Q."/>
            <person name="Gargeya S."/>
            <person name="Fitzgerald M."/>
            <person name="Haas B."/>
            <person name="Abouelleil A."/>
            <person name="Allen A.W."/>
            <person name="Alvarado L."/>
            <person name="Arachchi H.M."/>
            <person name="Berlin A.M."/>
            <person name="Chapman S.B."/>
            <person name="Gainer-Dewar J."/>
            <person name="Goldberg J."/>
            <person name="Griggs A."/>
            <person name="Gujja S."/>
            <person name="Hansen M."/>
            <person name="Howarth C."/>
            <person name="Imamovic A."/>
            <person name="Ireland A."/>
            <person name="Larimer J."/>
            <person name="McCowan C."/>
            <person name="Murphy C."/>
            <person name="Pearson M."/>
            <person name="Poon T.W."/>
            <person name="Priest M."/>
            <person name="Roberts A."/>
            <person name="Saif S."/>
            <person name="Shea T."/>
            <person name="Sisk P."/>
            <person name="Sykes S."/>
            <person name="Wortman J."/>
            <person name="Nusbaum C."/>
            <person name="Birren B."/>
        </authorList>
    </citation>
    <scope>NUCLEOTIDE SEQUENCE [LARGE SCALE GENOMIC DNA]</scope>
    <source>
        <strain evidence="11 12">ACS-120-V-Col10b</strain>
    </source>
</reference>
<dbReference type="AlphaFoldDB" id="A0A9W5RFR7"/>
<dbReference type="GO" id="GO:0016887">
    <property type="term" value="F:ATP hydrolysis activity"/>
    <property type="evidence" value="ECO:0007669"/>
    <property type="project" value="InterPro"/>
</dbReference>
<dbReference type="SMART" id="SM00382">
    <property type="entry name" value="AAA"/>
    <property type="match status" value="1"/>
</dbReference>
<dbReference type="GO" id="GO:0015408">
    <property type="term" value="F:ABC-type ferric iron transporter activity"/>
    <property type="evidence" value="ECO:0007669"/>
    <property type="project" value="InterPro"/>
</dbReference>
<feature type="domain" description="ABC transporter" evidence="10">
    <location>
        <begin position="3"/>
        <end position="231"/>
    </location>
</feature>
<keyword evidence="12" id="KW-1185">Reference proteome</keyword>
<gene>
    <name evidence="11" type="ORF">HMPREF9238_01316</name>
</gene>
<evidence type="ECO:0000313" key="12">
    <source>
        <dbReference type="Proteomes" id="UP000014387"/>
    </source>
</evidence>
<evidence type="ECO:0000256" key="9">
    <source>
        <dbReference type="ARBA" id="ARBA00066388"/>
    </source>
</evidence>
<evidence type="ECO:0000259" key="10">
    <source>
        <dbReference type="PROSITE" id="PS50893"/>
    </source>
</evidence>
<dbReference type="CDD" id="cd03259">
    <property type="entry name" value="ABC_Carb_Solutes_like"/>
    <property type="match status" value="1"/>
</dbReference>
<accession>A0A9W5RFR7</accession>
<dbReference type="InterPro" id="IPR003593">
    <property type="entry name" value="AAA+_ATPase"/>
</dbReference>
<evidence type="ECO:0000256" key="5">
    <source>
        <dbReference type="ARBA" id="ARBA00022840"/>
    </source>
</evidence>
<dbReference type="EMBL" id="AGWN01000001">
    <property type="protein sequence ID" value="EPD31540.1"/>
    <property type="molecule type" value="Genomic_DNA"/>
</dbReference>
<dbReference type="PANTHER" id="PTHR42781:SF4">
    <property type="entry name" value="SPERMIDINE_PUTRESCINE IMPORT ATP-BINDING PROTEIN POTA"/>
    <property type="match status" value="1"/>
</dbReference>
<keyword evidence="8" id="KW-0472">Membrane</keyword>
<evidence type="ECO:0000256" key="4">
    <source>
        <dbReference type="ARBA" id="ARBA00022741"/>
    </source>
</evidence>
<dbReference type="InterPro" id="IPR003439">
    <property type="entry name" value="ABC_transporter-like_ATP-bd"/>
</dbReference>
<name>A0A9W5RFR7_9ACTO</name>
<dbReference type="SUPFAM" id="SSF52540">
    <property type="entry name" value="P-loop containing nucleoside triphosphate hydrolases"/>
    <property type="match status" value="1"/>
</dbReference>
<evidence type="ECO:0000256" key="7">
    <source>
        <dbReference type="ARBA" id="ARBA00023065"/>
    </source>
</evidence>
<dbReference type="EC" id="7.6.2.9" evidence="9"/>
<dbReference type="PROSITE" id="PS50893">
    <property type="entry name" value="ABC_TRANSPORTER_2"/>
    <property type="match status" value="1"/>
</dbReference>
<dbReference type="InterPro" id="IPR017871">
    <property type="entry name" value="ABC_transporter-like_CS"/>
</dbReference>
<evidence type="ECO:0000256" key="3">
    <source>
        <dbReference type="ARBA" id="ARBA00022496"/>
    </source>
</evidence>
<organism evidence="11 12">
    <name type="scientific">Gleimia europaea ACS-120-V-Col10b</name>
    <dbReference type="NCBI Taxonomy" id="883069"/>
    <lineage>
        <taxon>Bacteria</taxon>
        <taxon>Bacillati</taxon>
        <taxon>Actinomycetota</taxon>
        <taxon>Actinomycetes</taxon>
        <taxon>Actinomycetales</taxon>
        <taxon>Actinomycetaceae</taxon>
        <taxon>Gleimia</taxon>
    </lineage>
</organism>
<keyword evidence="7" id="KW-0406">Ion transport</keyword>
<evidence type="ECO:0000313" key="11">
    <source>
        <dbReference type="EMBL" id="EPD31540.1"/>
    </source>
</evidence>
<dbReference type="Pfam" id="PF00005">
    <property type="entry name" value="ABC_tran"/>
    <property type="match status" value="1"/>
</dbReference>